<dbReference type="Gene3D" id="1.10.1200.10">
    <property type="entry name" value="ACP-like"/>
    <property type="match status" value="1"/>
</dbReference>
<protein>
    <recommendedName>
        <fullName evidence="5">Carrier domain-containing protein</fullName>
    </recommendedName>
</protein>
<dbReference type="GO" id="GO:1901336">
    <property type="term" value="P:lactone biosynthetic process"/>
    <property type="evidence" value="ECO:0007669"/>
    <property type="project" value="UniProtKB-ARBA"/>
</dbReference>
<dbReference type="SMART" id="SM00822">
    <property type="entry name" value="PKS_KR"/>
    <property type="match status" value="1"/>
</dbReference>
<dbReference type="SUPFAM" id="SSF51735">
    <property type="entry name" value="NAD(P)-binding Rossmann-fold domains"/>
    <property type="match status" value="2"/>
</dbReference>
<dbReference type="SUPFAM" id="SSF52047">
    <property type="entry name" value="RNI-like"/>
    <property type="match status" value="1"/>
</dbReference>
<dbReference type="InterPro" id="IPR057326">
    <property type="entry name" value="KR_dom"/>
</dbReference>
<accession>A0A8H3IRL6</accession>
<dbReference type="GO" id="GO:0044550">
    <property type="term" value="P:secondary metabolite biosynthetic process"/>
    <property type="evidence" value="ECO:0007669"/>
    <property type="project" value="TreeGrafter"/>
</dbReference>
<dbReference type="EMBL" id="CAJPDR010000259">
    <property type="protein sequence ID" value="CAF9928973.1"/>
    <property type="molecule type" value="Genomic_DNA"/>
</dbReference>
<keyword evidence="2" id="KW-0597">Phosphoprotein</keyword>
<name>A0A8H3IRL6_9LECA</name>
<dbReference type="Pfam" id="PF13602">
    <property type="entry name" value="ADH_zinc_N_2"/>
    <property type="match status" value="1"/>
</dbReference>
<feature type="domain" description="Carrier" evidence="5">
    <location>
        <begin position="1272"/>
        <end position="1352"/>
    </location>
</feature>
<dbReference type="Gene3D" id="3.40.50.720">
    <property type="entry name" value="NAD(P)-binding Rossmann-like Domain"/>
    <property type="match status" value="2"/>
</dbReference>
<keyword evidence="4" id="KW-0511">Multifunctional enzyme</keyword>
<dbReference type="InterPro" id="IPR011032">
    <property type="entry name" value="GroES-like_sf"/>
</dbReference>
<evidence type="ECO:0000259" key="5">
    <source>
        <dbReference type="PROSITE" id="PS50075"/>
    </source>
</evidence>
<comment type="caution">
    <text evidence="6">The sequence shown here is derived from an EMBL/GenBank/DDBJ whole genome shotgun (WGS) entry which is preliminary data.</text>
</comment>
<dbReference type="Gene3D" id="3.90.180.10">
    <property type="entry name" value="Medium-chain alcohol dehydrogenases, catalytic domain"/>
    <property type="match status" value="1"/>
</dbReference>
<evidence type="ECO:0000256" key="3">
    <source>
        <dbReference type="ARBA" id="ARBA00022679"/>
    </source>
</evidence>
<organism evidence="6 7">
    <name type="scientific">Alectoria fallacina</name>
    <dbReference type="NCBI Taxonomy" id="1903189"/>
    <lineage>
        <taxon>Eukaryota</taxon>
        <taxon>Fungi</taxon>
        <taxon>Dikarya</taxon>
        <taxon>Ascomycota</taxon>
        <taxon>Pezizomycotina</taxon>
        <taxon>Lecanoromycetes</taxon>
        <taxon>OSLEUM clade</taxon>
        <taxon>Lecanoromycetidae</taxon>
        <taxon>Lecanorales</taxon>
        <taxon>Lecanorineae</taxon>
        <taxon>Parmeliaceae</taxon>
        <taxon>Alectoria</taxon>
    </lineage>
</organism>
<dbReference type="GO" id="GO:0006633">
    <property type="term" value="P:fatty acid biosynthetic process"/>
    <property type="evidence" value="ECO:0007669"/>
    <property type="project" value="TreeGrafter"/>
</dbReference>
<dbReference type="Pfam" id="PF08240">
    <property type="entry name" value="ADH_N"/>
    <property type="match status" value="1"/>
</dbReference>
<dbReference type="InterPro" id="IPR020806">
    <property type="entry name" value="PKS_PP-bd"/>
</dbReference>
<evidence type="ECO:0000313" key="6">
    <source>
        <dbReference type="EMBL" id="CAF9928973.1"/>
    </source>
</evidence>
<evidence type="ECO:0000313" key="7">
    <source>
        <dbReference type="Proteomes" id="UP000664203"/>
    </source>
</evidence>
<dbReference type="SMART" id="SM00829">
    <property type="entry name" value="PKS_ER"/>
    <property type="match status" value="1"/>
</dbReference>
<dbReference type="PANTHER" id="PTHR43775:SF18">
    <property type="entry name" value="ENZYME, PUTATIVE (JCVI)-RELATED"/>
    <property type="match status" value="1"/>
</dbReference>
<gene>
    <name evidence="6" type="ORF">ALECFALPRED_004184</name>
</gene>
<dbReference type="GO" id="GO:0004312">
    <property type="term" value="F:fatty acid synthase activity"/>
    <property type="evidence" value="ECO:0007669"/>
    <property type="project" value="TreeGrafter"/>
</dbReference>
<sequence length="1354" mass="150464">MHQTLGHARISSTIIFVIEGHRSWEECAAYQQRCIKSGDYLRILVYGLRNLDRVESVHRCQKWDIRPSQFHQAHYYNSPFGRTWSIFRAQPRCWKEDGSLADGFDDFWLLTTALALSQRRIRDLDTAELPSTVFDTLKHTTETMVECSVDAYSGLENLSLTLWHKVSQVEPDSKLDKPSGLHTLLGSMTGLETLNLHFPGRSRPHFRKSEEHCSLERVLPAEVHWTKLTSFRLRAVSTSAKDLVQLLTIRMPNLQELHFLWVYLVEDKWEGVIECMKRSMHLRHLSLGQGRGLWEKWLCATGFIHARDIEKYVLDGGRHPCLLSDEPDSASEKYLFVPPSLNLKTVVEAVSNDSDGWKVSIRLVATVGLWVKSVLESARSVLSSKGYLILMQDPNTSSEHSTNGEILQTADICPQGFALVPGIADTQPYGIVYLGALDIAEVETFPFDSRIHLVHFSARDGSTDAAINLLAGYGWEIVEHTHSLDTVPVKSTVLVLDEMFNPVISYLDDDQFTALHEIISRECRLLWVTMRSQMRVAYPERGLMFGAARSLLAEYPQNLILCLDVESNAKIISLQAIDKALRHLVSLNNVARVDSEFVERDGMYHISRVTADSPINQAEKESQEGPELRHDIIHGHKSTIRLISERPGTLDTLVYSELPDTPPLEDDEVEVNVQAAGMNFKDLVNAMGFVPANEHQFGLECTGIVTEIGKNVNTVKPGDKVLMVGRDRGCFANRVRNRWLAVYALPDWISLEEGTTLGIAVHTAVYGLVTLADVQKSQSVLVHSASGGVGLAAIDLCKYLGAEIYVTVGTDAKRDFLAENYDIPRARMFSSRSTTFAAELMRVTNGRGVDVCLNSLTGDMLHESWRCIAENGSLIEIGKKDMLERVHLSMELFGRNCSYRALDLSRKSITDEVTRKIGLQIMDLVSQGHLKPLHISAVFPFEVEETVEALRYMQRGKHIGKVVISFEKSNTVKLPFRPAIPRLQLRADGSYLIAGGFEGLCGSLAVYIARHGAKNITFISRSGYEDARSQKTIYDCNALGCHIDLIKGDITRIEDVRRAFQSSSKADVGVIQGSMVLRDRMFTTMTPQEFREPISPKVGGTWNLHKVAQEQNQPLDFFTMLSSVSGLVGQLGQSNYAAGNVFLDAFATYRLQQGLPACSIDLGPVEDVGYLEDKNMLSRVFEARGWSIINEVLLDRIIRASILQQTHKLNPDNTGQLITAIMPGNPPFEPLHRFSALRPAVGTAAAGGGGSGAAASNATKLTMLKNAAKGDLDHTTLLATAIELVNAVLMRSLGVSESLEPTRPLANYGVDSLVAVELRNWVRAELAIEMSALEIVGTRTLTTLCETVLKKLLG</sequence>
<dbReference type="Proteomes" id="UP000664203">
    <property type="component" value="Unassembled WGS sequence"/>
</dbReference>
<dbReference type="SUPFAM" id="SSF50129">
    <property type="entry name" value="GroES-like"/>
    <property type="match status" value="1"/>
</dbReference>
<dbReference type="SMART" id="SM00823">
    <property type="entry name" value="PKS_PP"/>
    <property type="match status" value="1"/>
</dbReference>
<keyword evidence="3" id="KW-0808">Transferase</keyword>
<evidence type="ECO:0000256" key="1">
    <source>
        <dbReference type="ARBA" id="ARBA00022450"/>
    </source>
</evidence>
<dbReference type="SUPFAM" id="SSF47336">
    <property type="entry name" value="ACP-like"/>
    <property type="match status" value="1"/>
</dbReference>
<keyword evidence="7" id="KW-1185">Reference proteome</keyword>
<evidence type="ECO:0000256" key="2">
    <source>
        <dbReference type="ARBA" id="ARBA00022553"/>
    </source>
</evidence>
<evidence type="ECO:0000256" key="4">
    <source>
        <dbReference type="ARBA" id="ARBA00023268"/>
    </source>
</evidence>
<dbReference type="InterPro" id="IPR036291">
    <property type="entry name" value="NAD(P)-bd_dom_sf"/>
</dbReference>
<dbReference type="InterPro" id="IPR036736">
    <property type="entry name" value="ACP-like_sf"/>
</dbReference>
<dbReference type="InterPro" id="IPR013968">
    <property type="entry name" value="PKS_KR"/>
</dbReference>
<reference evidence="6" key="1">
    <citation type="submission" date="2021-03" db="EMBL/GenBank/DDBJ databases">
        <authorList>
            <person name="Tagirdzhanova G."/>
        </authorList>
    </citation>
    <scope>NUCLEOTIDE SEQUENCE</scope>
</reference>
<dbReference type="InterPro" id="IPR020843">
    <property type="entry name" value="ER"/>
</dbReference>
<dbReference type="InterPro" id="IPR013154">
    <property type="entry name" value="ADH-like_N"/>
</dbReference>
<dbReference type="Pfam" id="PF00550">
    <property type="entry name" value="PP-binding"/>
    <property type="match status" value="1"/>
</dbReference>
<dbReference type="OrthoDB" id="329835at2759"/>
<dbReference type="PROSITE" id="PS50075">
    <property type="entry name" value="CARRIER"/>
    <property type="match status" value="1"/>
</dbReference>
<dbReference type="FunFam" id="3.40.50.720:FF:000209">
    <property type="entry name" value="Polyketide synthase Pks12"/>
    <property type="match status" value="1"/>
</dbReference>
<dbReference type="GO" id="GO:0031177">
    <property type="term" value="F:phosphopantetheine binding"/>
    <property type="evidence" value="ECO:0007669"/>
    <property type="project" value="InterPro"/>
</dbReference>
<proteinExistence type="predicted"/>
<dbReference type="Pfam" id="PF08659">
    <property type="entry name" value="KR"/>
    <property type="match status" value="1"/>
</dbReference>
<dbReference type="InterPro" id="IPR009081">
    <property type="entry name" value="PP-bd_ACP"/>
</dbReference>
<dbReference type="InterPro" id="IPR050091">
    <property type="entry name" value="PKS_NRPS_Biosynth_Enz"/>
</dbReference>
<dbReference type="CDD" id="cd05195">
    <property type="entry name" value="enoyl_red"/>
    <property type="match status" value="1"/>
</dbReference>
<dbReference type="PANTHER" id="PTHR43775">
    <property type="entry name" value="FATTY ACID SYNTHASE"/>
    <property type="match status" value="1"/>
</dbReference>
<dbReference type="GO" id="GO:0016491">
    <property type="term" value="F:oxidoreductase activity"/>
    <property type="evidence" value="ECO:0007669"/>
    <property type="project" value="InterPro"/>
</dbReference>
<keyword evidence="1" id="KW-0596">Phosphopantetheine</keyword>